<dbReference type="Proteomes" id="UP000813385">
    <property type="component" value="Unassembled WGS sequence"/>
</dbReference>
<keyword evidence="2" id="KW-0805">Transcription regulation</keyword>
<dbReference type="AlphaFoldDB" id="A0A8K0X8H6"/>
<keyword evidence="5" id="KW-0539">Nucleus</keyword>
<keyword evidence="8" id="KW-1185">Reference proteome</keyword>
<accession>A0A8K0X8H6</accession>
<dbReference type="CDD" id="cd00067">
    <property type="entry name" value="GAL4"/>
    <property type="match status" value="1"/>
</dbReference>
<keyword evidence="4" id="KW-0804">Transcription</keyword>
<dbReference type="SUPFAM" id="SSF57701">
    <property type="entry name" value="Zn2/Cys6 DNA-binding domain"/>
    <property type="match status" value="1"/>
</dbReference>
<evidence type="ECO:0000256" key="2">
    <source>
        <dbReference type="ARBA" id="ARBA00023015"/>
    </source>
</evidence>
<dbReference type="CDD" id="cd12148">
    <property type="entry name" value="fungal_TF_MHR"/>
    <property type="match status" value="1"/>
</dbReference>
<evidence type="ECO:0000256" key="5">
    <source>
        <dbReference type="ARBA" id="ARBA00023242"/>
    </source>
</evidence>
<dbReference type="GO" id="GO:0000976">
    <property type="term" value="F:transcription cis-regulatory region binding"/>
    <property type="evidence" value="ECO:0007669"/>
    <property type="project" value="TreeGrafter"/>
</dbReference>
<organism evidence="7 8">
    <name type="scientific">Plectosphaerella cucumerina</name>
    <dbReference type="NCBI Taxonomy" id="40658"/>
    <lineage>
        <taxon>Eukaryota</taxon>
        <taxon>Fungi</taxon>
        <taxon>Dikarya</taxon>
        <taxon>Ascomycota</taxon>
        <taxon>Pezizomycotina</taxon>
        <taxon>Sordariomycetes</taxon>
        <taxon>Hypocreomycetidae</taxon>
        <taxon>Glomerellales</taxon>
        <taxon>Plectosphaerellaceae</taxon>
        <taxon>Plectosphaerella</taxon>
    </lineage>
</organism>
<comment type="caution">
    <text evidence="7">The sequence shown here is derived from an EMBL/GenBank/DDBJ whole genome shotgun (WGS) entry which is preliminary data.</text>
</comment>
<proteinExistence type="predicted"/>
<dbReference type="OrthoDB" id="3365636at2759"/>
<reference evidence="7" key="1">
    <citation type="journal article" date="2021" name="Nat. Commun.">
        <title>Genetic determinants of endophytism in the Arabidopsis root mycobiome.</title>
        <authorList>
            <person name="Mesny F."/>
            <person name="Miyauchi S."/>
            <person name="Thiergart T."/>
            <person name="Pickel B."/>
            <person name="Atanasova L."/>
            <person name="Karlsson M."/>
            <person name="Huettel B."/>
            <person name="Barry K.W."/>
            <person name="Haridas S."/>
            <person name="Chen C."/>
            <person name="Bauer D."/>
            <person name="Andreopoulos W."/>
            <person name="Pangilinan J."/>
            <person name="LaButti K."/>
            <person name="Riley R."/>
            <person name="Lipzen A."/>
            <person name="Clum A."/>
            <person name="Drula E."/>
            <person name="Henrissat B."/>
            <person name="Kohler A."/>
            <person name="Grigoriev I.V."/>
            <person name="Martin F.M."/>
            <person name="Hacquard S."/>
        </authorList>
    </citation>
    <scope>NUCLEOTIDE SEQUENCE</scope>
    <source>
        <strain evidence="7">MPI-CAGE-AT-0016</strain>
    </source>
</reference>
<dbReference type="SMART" id="SM00066">
    <property type="entry name" value="GAL4"/>
    <property type="match status" value="1"/>
</dbReference>
<keyword evidence="3" id="KW-0238">DNA-binding</keyword>
<protein>
    <recommendedName>
        <fullName evidence="6">Zn(2)-C6 fungal-type domain-containing protein</fullName>
    </recommendedName>
</protein>
<evidence type="ECO:0000256" key="1">
    <source>
        <dbReference type="ARBA" id="ARBA00004123"/>
    </source>
</evidence>
<dbReference type="PANTHER" id="PTHR31845">
    <property type="entry name" value="FINGER DOMAIN PROTEIN, PUTATIVE-RELATED"/>
    <property type="match status" value="1"/>
</dbReference>
<feature type="domain" description="Zn(2)-C6 fungal-type" evidence="6">
    <location>
        <begin position="7"/>
        <end position="38"/>
    </location>
</feature>
<sequence length="509" mass="55944">MNRRPRACEACQKLKIKCDPSPSGPCSRCERAGFECVLAAPRLQRDRIAELEAQLNELRVTKETPPADESLTAFLDARISPGTQRRVLADFASRALVAWPVLSPADILDLDGLRTTAPHLLFAIMAFPGETGLQLQTQEELVVRAMSEFGNEIIARGNRSLQMVKALLMAAFWFRQARHSPHGHCYQLVQLAVDMAIDIGIAGPQLARSPPAYFSATKDPTSLDARRTWVACYLATTAQALGTRRPPTLAWTPYLEECVRLLDGGDGLLSQIARVTRICGDIAEQLDLCNLTVYRAVDDAASQMAMLRGRVAAWYAQLPRDLTSHPQLAFWREIALVLIHEIVLHTPTNKVSFAAPYVPEKITMTDFATPVDVSPEVDRTLRRLVDACHSAVQRFADMGTSMMLAGASLTAAPAVLHAHFLLTQAHVAVTGQGNTLGGRILGPSDVALAVSMGKLEDVSRALDLVDPYQASYTTIMLQSSRWMRTWLKDYDAIVTRYRESLAKLQGVSA</sequence>
<name>A0A8K0X8H6_9PEZI</name>
<gene>
    <name evidence="7" type="ORF">B0T11DRAFT_271242</name>
</gene>
<dbReference type="InterPro" id="IPR001138">
    <property type="entry name" value="Zn2Cys6_DnaBD"/>
</dbReference>
<evidence type="ECO:0000256" key="4">
    <source>
        <dbReference type="ARBA" id="ARBA00023163"/>
    </source>
</evidence>
<dbReference type="InterPro" id="IPR051089">
    <property type="entry name" value="prtT"/>
</dbReference>
<evidence type="ECO:0000259" key="6">
    <source>
        <dbReference type="PROSITE" id="PS50048"/>
    </source>
</evidence>
<dbReference type="PANTHER" id="PTHR31845:SF39">
    <property type="entry name" value="TRANSCRIPTION FACTOR PBCR-RELATED"/>
    <property type="match status" value="1"/>
</dbReference>
<dbReference type="InterPro" id="IPR036864">
    <property type="entry name" value="Zn2-C6_fun-type_DNA-bd_sf"/>
</dbReference>
<comment type="subcellular location">
    <subcellularLocation>
        <location evidence="1">Nucleus</location>
    </subcellularLocation>
</comment>
<dbReference type="Gene3D" id="4.10.240.10">
    <property type="entry name" value="Zn(2)-C6 fungal-type DNA-binding domain"/>
    <property type="match status" value="1"/>
</dbReference>
<dbReference type="GO" id="GO:0005634">
    <property type="term" value="C:nucleus"/>
    <property type="evidence" value="ECO:0007669"/>
    <property type="project" value="UniProtKB-SubCell"/>
</dbReference>
<dbReference type="GO" id="GO:0008270">
    <property type="term" value="F:zinc ion binding"/>
    <property type="evidence" value="ECO:0007669"/>
    <property type="project" value="InterPro"/>
</dbReference>
<evidence type="ECO:0000313" key="7">
    <source>
        <dbReference type="EMBL" id="KAH7375931.1"/>
    </source>
</evidence>
<evidence type="ECO:0000313" key="8">
    <source>
        <dbReference type="Proteomes" id="UP000813385"/>
    </source>
</evidence>
<dbReference type="Pfam" id="PF00172">
    <property type="entry name" value="Zn_clus"/>
    <property type="match status" value="1"/>
</dbReference>
<dbReference type="GO" id="GO:0000981">
    <property type="term" value="F:DNA-binding transcription factor activity, RNA polymerase II-specific"/>
    <property type="evidence" value="ECO:0007669"/>
    <property type="project" value="InterPro"/>
</dbReference>
<evidence type="ECO:0000256" key="3">
    <source>
        <dbReference type="ARBA" id="ARBA00023125"/>
    </source>
</evidence>
<dbReference type="EMBL" id="JAGPXD010000001">
    <property type="protein sequence ID" value="KAH7375931.1"/>
    <property type="molecule type" value="Genomic_DNA"/>
</dbReference>
<dbReference type="PROSITE" id="PS50048">
    <property type="entry name" value="ZN2_CY6_FUNGAL_2"/>
    <property type="match status" value="1"/>
</dbReference>